<sequence length="274" mass="30513">MIALPKTASNHHITHQSFSVREQEVQRGTFPRWLTHQLRQEVICHTLQEPPGLFPLCCIILKGHNKVCLEPSLLQAKQTQLSQPIFVGEVLQPSDHLHGSCLDSLQQDHVLLMLGAPELDAVLQVRSHQSRVEEKNHLPQPADHVSFYAAQDTVGFLGCKCILPAHVQFFIHQYPQVLLCRAGLNPFLPQFVWILGIALTQVQVLAFSLVELHEVHMHPLLKPLKVHLNGIPSLSISTAPLSLVSSANLLRAHPIPLCMSLMKILNSIGPSMDP</sequence>
<name>A0AAN7SJP9_MYCAM</name>
<accession>A0AAN7SJP9</accession>
<evidence type="ECO:0000313" key="1">
    <source>
        <dbReference type="EMBL" id="KAK4830718.1"/>
    </source>
</evidence>
<comment type="caution">
    <text evidence="1">The sequence shown here is derived from an EMBL/GenBank/DDBJ whole genome shotgun (WGS) entry which is preliminary data.</text>
</comment>
<proteinExistence type="predicted"/>
<organism evidence="1 2">
    <name type="scientific">Mycteria americana</name>
    <name type="common">Wood stork</name>
    <dbReference type="NCBI Taxonomy" id="33587"/>
    <lineage>
        <taxon>Eukaryota</taxon>
        <taxon>Metazoa</taxon>
        <taxon>Chordata</taxon>
        <taxon>Craniata</taxon>
        <taxon>Vertebrata</taxon>
        <taxon>Euteleostomi</taxon>
        <taxon>Archelosauria</taxon>
        <taxon>Archosauria</taxon>
        <taxon>Dinosauria</taxon>
        <taxon>Saurischia</taxon>
        <taxon>Theropoda</taxon>
        <taxon>Coelurosauria</taxon>
        <taxon>Aves</taxon>
        <taxon>Neognathae</taxon>
        <taxon>Neoaves</taxon>
        <taxon>Aequornithes</taxon>
        <taxon>Ciconiiformes</taxon>
        <taxon>Ciconiidae</taxon>
        <taxon>Mycteria</taxon>
    </lineage>
</organism>
<evidence type="ECO:0000313" key="2">
    <source>
        <dbReference type="Proteomes" id="UP001333110"/>
    </source>
</evidence>
<reference evidence="1 2" key="1">
    <citation type="journal article" date="2023" name="J. Hered.">
        <title>Chromosome-level genome of the wood stork (Mycteria americana) provides insight into avian chromosome evolution.</title>
        <authorList>
            <person name="Flamio R. Jr."/>
            <person name="Ramstad K.M."/>
        </authorList>
    </citation>
    <scope>NUCLEOTIDE SEQUENCE [LARGE SCALE GENOMIC DNA]</scope>
    <source>
        <strain evidence="1">JAX WOST 10</strain>
    </source>
</reference>
<keyword evidence="2" id="KW-1185">Reference proteome</keyword>
<dbReference type="EMBL" id="JAUNZN010000001">
    <property type="protein sequence ID" value="KAK4830718.1"/>
    <property type="molecule type" value="Genomic_DNA"/>
</dbReference>
<gene>
    <name evidence="1" type="ORF">QYF61_013168</name>
</gene>
<dbReference type="AlphaFoldDB" id="A0AAN7SJP9"/>
<dbReference type="Proteomes" id="UP001333110">
    <property type="component" value="Unassembled WGS sequence"/>
</dbReference>
<protein>
    <submittedName>
        <fullName evidence="1">Uncharacterized protein</fullName>
    </submittedName>
</protein>